<dbReference type="PANTHER" id="PTHR10098">
    <property type="entry name" value="RAPSYN-RELATED"/>
    <property type="match status" value="1"/>
</dbReference>
<dbReference type="SUPFAM" id="SSF48452">
    <property type="entry name" value="TPR-like"/>
    <property type="match status" value="1"/>
</dbReference>
<keyword evidence="2" id="KW-1185">Reference proteome</keyword>
<evidence type="ECO:0008006" key="3">
    <source>
        <dbReference type="Google" id="ProtNLM"/>
    </source>
</evidence>
<dbReference type="EMBL" id="WVIE01000003">
    <property type="protein sequence ID" value="NDJ16302.1"/>
    <property type="molecule type" value="Genomic_DNA"/>
</dbReference>
<dbReference type="InterPro" id="IPR019734">
    <property type="entry name" value="TPR_rpt"/>
</dbReference>
<reference evidence="1" key="1">
    <citation type="submission" date="2019-12" db="EMBL/GenBank/DDBJ databases">
        <title>High-Quality draft genome sequences of three cyanobacteria isolated from the limestone walls of the Old Cathedral of Coimbra.</title>
        <authorList>
            <person name="Tiago I."/>
            <person name="Soares F."/>
            <person name="Portugal A."/>
        </authorList>
    </citation>
    <scope>NUCLEOTIDE SEQUENCE</scope>
    <source>
        <strain evidence="1">A</strain>
    </source>
</reference>
<dbReference type="AlphaFoldDB" id="A0A8J7YX67"/>
<proteinExistence type="predicted"/>
<dbReference type="Pfam" id="PF13176">
    <property type="entry name" value="TPR_7"/>
    <property type="match status" value="1"/>
</dbReference>
<dbReference type="Proteomes" id="UP000646053">
    <property type="component" value="Unassembled WGS sequence"/>
</dbReference>
<evidence type="ECO:0000313" key="1">
    <source>
        <dbReference type="EMBL" id="NDJ16302.1"/>
    </source>
</evidence>
<organism evidence="1 2">
    <name type="scientific">Myxacorys almedinensis A</name>
    <dbReference type="NCBI Taxonomy" id="2690445"/>
    <lineage>
        <taxon>Bacteria</taxon>
        <taxon>Bacillati</taxon>
        <taxon>Cyanobacteriota</taxon>
        <taxon>Cyanophyceae</taxon>
        <taxon>Leptolyngbyales</taxon>
        <taxon>Leptolyngbyaceae</taxon>
        <taxon>Myxacorys</taxon>
        <taxon>Myxacorys almedinensis</taxon>
    </lineage>
</organism>
<protein>
    <recommendedName>
        <fullName evidence="3">Tetratricopeptide repeat protein</fullName>
    </recommendedName>
</protein>
<dbReference type="RefSeq" id="WP_162421825.1">
    <property type="nucleotide sequence ID" value="NZ_WVIE01000003.1"/>
</dbReference>
<dbReference type="Gene3D" id="1.25.40.10">
    <property type="entry name" value="Tetratricopeptide repeat domain"/>
    <property type="match status" value="2"/>
</dbReference>
<sequence length="618" mass="69223">MSDQALRDRYTELLNHIIQQTLKGNIRSKEQVYQLLVQDIEPNSGDSFEISLRDRTTTLERDAKSDDELKQAKATRSLRAIKTIQGEWERWQTENQARGAIAAAVNQILQADPSDRLLAVLSISDPNRPHSLNAEALQHLATTLRQYPVSDAATQHELAQISEGITRGLASWSHLQPYLISWMYGQEQMGFGSTPGVKPWELWSKQPVGKFLKSFFEALNREESAIAWASHRSDVTLADWIEAAIALQTLQRGLVNWAENQAYSSKIGTQLSVSVFLTFGILWSQLANGFQQSALLNSINRERFTEASFRMTIQGLRVFAQRDYFPLYGTFFASFTGDYFRDAMNYLSEPLKRAEGTQEQARILTLLGSTQRVVGALETAKELHVTAKDIAQEAGDRRCEIANLNHLSRIYVNEKNYTEAIRYAQRALVLSRQTGDRMGEANALANLGYSEVFQAQHLEAEPERYEQAIAYLEQGLALSDRLGDGQSKALCSISLGSAYVTLGKPDQALLHLENGRQLAAAAGDAYLQAVSLATFAEAFYQLKTYDSAIVCGALSTYQLEQMGSAEWRQTAGLLSILRGQLGEQFQQILTEQRSRLISEIGVDGYDYLPQLLDRYQTS</sequence>
<accession>A0A8J7YX67</accession>
<comment type="caution">
    <text evidence="1">The sequence shown here is derived from an EMBL/GenBank/DDBJ whole genome shotgun (WGS) entry which is preliminary data.</text>
</comment>
<evidence type="ECO:0000313" key="2">
    <source>
        <dbReference type="Proteomes" id="UP000646053"/>
    </source>
</evidence>
<dbReference type="InterPro" id="IPR011990">
    <property type="entry name" value="TPR-like_helical_dom_sf"/>
</dbReference>
<gene>
    <name evidence="1" type="ORF">GS601_03180</name>
</gene>
<name>A0A8J7YX67_9CYAN</name>